<reference evidence="1 2" key="1">
    <citation type="submission" date="2015-10" db="EMBL/GenBank/DDBJ databases">
        <title>Full genome of DAOMC 229536 Phialocephala scopiformis, a fungal endophyte of spruce producing the potent anti-insectan compound rugulosin.</title>
        <authorList>
            <consortium name="DOE Joint Genome Institute"/>
            <person name="Walker A.K."/>
            <person name="Frasz S.L."/>
            <person name="Seifert K.A."/>
            <person name="Miller J.D."/>
            <person name="Mondo S.J."/>
            <person name="Labutti K."/>
            <person name="Lipzen A."/>
            <person name="Dockter R."/>
            <person name="Kennedy M."/>
            <person name="Grigoriev I.V."/>
            <person name="Spatafora J.W."/>
        </authorList>
    </citation>
    <scope>NUCLEOTIDE SEQUENCE [LARGE SCALE GENOMIC DNA]</scope>
    <source>
        <strain evidence="1 2">CBS 120377</strain>
    </source>
</reference>
<accession>A0A194X287</accession>
<name>A0A194X287_MOLSC</name>
<dbReference type="Proteomes" id="UP000070700">
    <property type="component" value="Unassembled WGS sequence"/>
</dbReference>
<gene>
    <name evidence="1" type="ORF">LY89DRAFT_753319</name>
</gene>
<organism evidence="1 2">
    <name type="scientific">Mollisia scopiformis</name>
    <name type="common">Conifer needle endophyte fungus</name>
    <name type="synonym">Phialocephala scopiformis</name>
    <dbReference type="NCBI Taxonomy" id="149040"/>
    <lineage>
        <taxon>Eukaryota</taxon>
        <taxon>Fungi</taxon>
        <taxon>Dikarya</taxon>
        <taxon>Ascomycota</taxon>
        <taxon>Pezizomycotina</taxon>
        <taxon>Leotiomycetes</taxon>
        <taxon>Helotiales</taxon>
        <taxon>Mollisiaceae</taxon>
        <taxon>Mollisia</taxon>
    </lineage>
</organism>
<dbReference type="EMBL" id="KQ947421">
    <property type="protein sequence ID" value="KUJ13947.1"/>
    <property type="molecule type" value="Genomic_DNA"/>
</dbReference>
<proteinExistence type="predicted"/>
<dbReference type="KEGG" id="psco:LY89DRAFT_753319"/>
<dbReference type="RefSeq" id="XP_018068302.1">
    <property type="nucleotide sequence ID" value="XM_018221271.1"/>
</dbReference>
<evidence type="ECO:0000313" key="2">
    <source>
        <dbReference type="Proteomes" id="UP000070700"/>
    </source>
</evidence>
<evidence type="ECO:0000313" key="1">
    <source>
        <dbReference type="EMBL" id="KUJ13947.1"/>
    </source>
</evidence>
<dbReference type="GeneID" id="28830997"/>
<dbReference type="AlphaFoldDB" id="A0A194X287"/>
<dbReference type="InParanoid" id="A0A194X287"/>
<protein>
    <submittedName>
        <fullName evidence="1">Uncharacterized protein</fullName>
    </submittedName>
</protein>
<sequence length="170" mass="19497">MTTSPQFSEAQAFELFQLIDRPVGPFSPPNNNPHLMTDQQPNNPSFPNHPSFRQKRIAALFRLLRNEPGGFTRPFTEGRRIAGLLLEHNNDIVGHRACVVKRIFEEEFEASYLVAKASGIRERIMFYSTLKNKYKWAFLAERIDKRCFVCKMAGLGLDDDAELMALGMEF</sequence>
<keyword evidence="2" id="KW-1185">Reference proteome</keyword>